<protein>
    <recommendedName>
        <fullName evidence="3">Nudix hydrolase domain-containing protein</fullName>
    </recommendedName>
</protein>
<dbReference type="GO" id="GO:0016787">
    <property type="term" value="F:hydrolase activity"/>
    <property type="evidence" value="ECO:0007669"/>
    <property type="project" value="UniProtKB-KW"/>
</dbReference>
<dbReference type="PROSITE" id="PS00893">
    <property type="entry name" value="NUDIX_BOX"/>
    <property type="match status" value="1"/>
</dbReference>
<dbReference type="InterPro" id="IPR020084">
    <property type="entry name" value="NUDIX_hydrolase_CS"/>
</dbReference>
<dbReference type="SUPFAM" id="SSF47781">
    <property type="entry name" value="RuvA domain 2-like"/>
    <property type="match status" value="1"/>
</dbReference>
<dbReference type="PANTHER" id="PTHR40084:SF1">
    <property type="entry name" value="PHOSPHOTRANSFERASE"/>
    <property type="match status" value="1"/>
</dbReference>
<dbReference type="FunFam" id="3.90.79.10:FF:000024">
    <property type="entry name" value="ADP-ribose pyrophosphatase"/>
    <property type="match status" value="1"/>
</dbReference>
<dbReference type="Gene3D" id="1.10.150.20">
    <property type="entry name" value="5' to 3' exonuclease, C-terminal subdomain"/>
    <property type="match status" value="1"/>
</dbReference>
<evidence type="ECO:0000313" key="4">
    <source>
        <dbReference type="EMBL" id="KAF4325179.1"/>
    </source>
</evidence>
<dbReference type="InterPro" id="IPR020476">
    <property type="entry name" value="Nudix_hydrolase"/>
</dbReference>
<dbReference type="Pfam" id="PF13263">
    <property type="entry name" value="PHP_C"/>
    <property type="match status" value="1"/>
</dbReference>
<dbReference type="SUPFAM" id="SSF89550">
    <property type="entry name" value="PHP domain-like"/>
    <property type="match status" value="1"/>
</dbReference>
<dbReference type="Proteomes" id="UP000702964">
    <property type="component" value="Unassembled WGS sequence"/>
</dbReference>
<dbReference type="InterPro" id="IPR016195">
    <property type="entry name" value="Pol/histidinol_Pase-like"/>
</dbReference>
<dbReference type="Pfam" id="PF00293">
    <property type="entry name" value="NUDIX"/>
    <property type="match status" value="1"/>
</dbReference>
<dbReference type="PANTHER" id="PTHR40084">
    <property type="entry name" value="PHOSPHOHYDROLASE, PHP FAMILY"/>
    <property type="match status" value="1"/>
</dbReference>
<dbReference type="AlphaFoldDB" id="A0A8J4WHZ6"/>
<dbReference type="CDD" id="cd19067">
    <property type="entry name" value="PfuEndoQ-like"/>
    <property type="match status" value="1"/>
</dbReference>
<evidence type="ECO:0000256" key="2">
    <source>
        <dbReference type="ARBA" id="ARBA00022801"/>
    </source>
</evidence>
<comment type="cofactor">
    <cofactor evidence="1">
        <name>Mg(2+)</name>
        <dbReference type="ChEBI" id="CHEBI:18420"/>
    </cofactor>
</comment>
<sequence>MNSTNPKHLTNPKLDEETISTEPIFKGKVISLQVDTVKLPNGQTATREIIRHPGAVAVLALNGDRMLVVDQYRQAMGRTEVEIPAGKLDPGEEPEVAAARELREETGYVAKSLRHLRSFYTSPGFADEIIHLYIAEELEAGDMALDEDEFLEVSEITIEEAYELMDQNRISDAKTMMAVYAWDLYKTTGRGSRDLTFENIAREASDRKGIHLLGVIDCHSPVVQMDIEQLLENGTMSELEGGGIAYQDTTILLGTELELREPGMREFHMLAYFRDLKTMKSFTDWMKRYMKNVNLSSQRVYVPALEMQAEIKARGGLIVPAHAFTPHKGIYGSTAPRMADVLDSSLIDAVELGLSSDSSMASYIRELDQVPFLTNSDAHSLGKIGREYNELQLAKPSFDEFNMALKGQEGRSITANYGLDPRLGKYHRTYCAACGSIMDEQAMSAERCPHCGSVKLVQGVLDRILAIADRESPHVPANRPAYHYQVPLEFIPGLGKAKLRQLLDRFGTEMNVLHRTSEDELAEVIGPVLAGLIVAARNGQLELSSGGGGTYGKVSNKERSE</sequence>
<dbReference type="Gene3D" id="3.90.79.10">
    <property type="entry name" value="Nucleoside Triphosphate Pyrophosphohydrolase"/>
    <property type="match status" value="1"/>
</dbReference>
<dbReference type="PRINTS" id="PR00502">
    <property type="entry name" value="NUDIXFAMILY"/>
</dbReference>
<proteinExistence type="predicted"/>
<dbReference type="InterPro" id="IPR000086">
    <property type="entry name" value="NUDIX_hydrolase_dom"/>
</dbReference>
<name>A0A8J4WHZ6_9STRA</name>
<gene>
    <name evidence="4" type="ORF">G195_001278</name>
</gene>
<comment type="caution">
    <text evidence="4">The sequence shown here is derived from an EMBL/GenBank/DDBJ whole genome shotgun (WGS) entry which is preliminary data.</text>
</comment>
<dbReference type="PROSITE" id="PS51462">
    <property type="entry name" value="NUDIX"/>
    <property type="match status" value="1"/>
</dbReference>
<organism evidence="4 5">
    <name type="scientific">Phytophthora kernoviae 00238/432</name>
    <dbReference type="NCBI Taxonomy" id="1284355"/>
    <lineage>
        <taxon>Eukaryota</taxon>
        <taxon>Sar</taxon>
        <taxon>Stramenopiles</taxon>
        <taxon>Oomycota</taxon>
        <taxon>Peronosporomycetes</taxon>
        <taxon>Peronosporales</taxon>
        <taxon>Peronosporaceae</taxon>
        <taxon>Phytophthora</taxon>
    </lineage>
</organism>
<dbReference type="InterPro" id="IPR015797">
    <property type="entry name" value="NUDIX_hydrolase-like_dom_sf"/>
</dbReference>
<reference evidence="4" key="1">
    <citation type="journal article" date="2015" name="Genom Data">
        <title>Draft genome sequences of Phytophthora kernoviae and Phytophthora ramorum lineage EU2 from Scotland.</title>
        <authorList>
            <person name="Sambles C."/>
            <person name="Schlenzig A."/>
            <person name="O'Neill P."/>
            <person name="Grant M."/>
            <person name="Studholme D.J."/>
        </authorList>
    </citation>
    <scope>NUCLEOTIDE SEQUENCE</scope>
    <source>
        <strain evidence="4">00238/432</strain>
    </source>
</reference>
<keyword evidence="2" id="KW-0378">Hydrolase</keyword>
<reference evidence="4" key="2">
    <citation type="submission" date="2020-02" db="EMBL/GenBank/DDBJ databases">
        <authorList>
            <person name="Studholme D.J."/>
        </authorList>
    </citation>
    <scope>NUCLEOTIDE SEQUENCE</scope>
    <source>
        <strain evidence="4">00238/432</strain>
    </source>
</reference>
<accession>A0A8J4WHZ6</accession>
<evidence type="ECO:0000256" key="1">
    <source>
        <dbReference type="ARBA" id="ARBA00001946"/>
    </source>
</evidence>
<dbReference type="Gene3D" id="3.20.20.140">
    <property type="entry name" value="Metal-dependent hydrolases"/>
    <property type="match status" value="1"/>
</dbReference>
<dbReference type="SUPFAM" id="SSF55811">
    <property type="entry name" value="Nudix"/>
    <property type="match status" value="1"/>
</dbReference>
<evidence type="ECO:0000313" key="5">
    <source>
        <dbReference type="Proteomes" id="UP000702964"/>
    </source>
</evidence>
<dbReference type="InterPro" id="IPR010994">
    <property type="entry name" value="RuvA_2-like"/>
</dbReference>
<feature type="domain" description="Nudix hydrolase" evidence="3">
    <location>
        <begin position="50"/>
        <end position="178"/>
    </location>
</feature>
<evidence type="ECO:0000259" key="3">
    <source>
        <dbReference type="PROSITE" id="PS51462"/>
    </source>
</evidence>
<dbReference type="EMBL" id="AOFI03000007">
    <property type="protein sequence ID" value="KAF4325179.1"/>
    <property type="molecule type" value="Genomic_DNA"/>
</dbReference>